<dbReference type="EMBL" id="FNJJ01000005">
    <property type="protein sequence ID" value="SDP70833.1"/>
    <property type="molecule type" value="Genomic_DNA"/>
</dbReference>
<evidence type="ECO:0000313" key="3">
    <source>
        <dbReference type="Proteomes" id="UP000199460"/>
    </source>
</evidence>
<organism evidence="2 3">
    <name type="scientific">Ectopseudomonas guguanensis</name>
    <dbReference type="NCBI Taxonomy" id="1198456"/>
    <lineage>
        <taxon>Bacteria</taxon>
        <taxon>Pseudomonadati</taxon>
        <taxon>Pseudomonadota</taxon>
        <taxon>Gammaproteobacteria</taxon>
        <taxon>Pseudomonadales</taxon>
        <taxon>Pseudomonadaceae</taxon>
        <taxon>Ectopseudomonas</taxon>
    </lineage>
</organism>
<feature type="signal peptide" evidence="1">
    <location>
        <begin position="1"/>
        <end position="22"/>
    </location>
</feature>
<dbReference type="AlphaFoldDB" id="A0A1H0UXM7"/>
<gene>
    <name evidence="2" type="ORF">SAMN05216213_105111</name>
</gene>
<dbReference type="RefSeq" id="WP_090430107.1">
    <property type="nucleotide sequence ID" value="NZ_FNJJ01000005.1"/>
</dbReference>
<dbReference type="OrthoDB" id="5583261at2"/>
<sequence length="720" mass="79356">MTLKRLLPLALLCGLHAPAALASSDMTCTPSWKLISDQLSGCNNLAFLSPGNDSRVNLQLLLDDAGYLKLTRTPQALDGYEYGYGLVPFSLGMLDANRALGEATEADEQGVDPNVAYLTQALQRLGIDSEVDAFAIHRFAEGEGNRCRSNDLQAMRGFVDALSATPDLAASEAQALARSRRSLLSLCGEGDPQTEEILPQATQLQSPAAQAFGNYLRGADAFYRGDFEQARERFAELADSEQPWLRETAQYLLGRVALNQAQLNAFDEYGFFSPEQVDNTSLDSSTKAFEQYLTNYPQGLYSDSARGLQRRVYWLAGDTRRFAEAFARQFERGAQQVDMPALIEELDAKLLPSLAPDAIEDPLLLAMVDLIQLRDPGSNREPRLSLEQLQAQQPRFASQPGLHAYLVAAWHFYRGGDAQKALAALPDTGSGPMSALAFSQETLRGLALEAKGEQAAALQHWQTLLASSQDPLQRAQLQLALALNHERSGELGKVFAADSPITTAPIRERLLTYGAGPELLRQQAGNEQAPADERATALYTLLYRDLDYGRYADFLRDFAQFPYKATQPAQHLDPGLFAWSGGSDAGYVCPSLVRIAERLAANAEDAQGMLCLGDFIRIHGLDDHWLNRPPATGELGSAPSQFQGASFSRLAAYQLLLTAPQVSREDKAYALFRAINCYAPSGYNSCDGQDISKDQRKQWFQTLKRSYADTQWAQRLKYYW</sequence>
<reference evidence="3" key="1">
    <citation type="submission" date="2016-10" db="EMBL/GenBank/DDBJ databases">
        <authorList>
            <person name="Varghese N."/>
            <person name="Submissions S."/>
        </authorList>
    </citation>
    <scope>NUCLEOTIDE SEQUENCE [LARGE SCALE GENOMIC DNA]</scope>
    <source>
        <strain evidence="3">JCM 18416</strain>
    </source>
</reference>
<keyword evidence="3" id="KW-1185">Reference proteome</keyword>
<evidence type="ECO:0000313" key="2">
    <source>
        <dbReference type="EMBL" id="SDP70833.1"/>
    </source>
</evidence>
<protein>
    <recommendedName>
        <fullName evidence="4">Outer membrane assembly lipoprotein YfiO</fullName>
    </recommendedName>
</protein>
<evidence type="ECO:0008006" key="4">
    <source>
        <dbReference type="Google" id="ProtNLM"/>
    </source>
</evidence>
<dbReference type="Gene3D" id="1.25.40.10">
    <property type="entry name" value="Tetratricopeptide repeat domain"/>
    <property type="match status" value="1"/>
</dbReference>
<accession>A0A1H0UXM7</accession>
<keyword evidence="1" id="KW-0732">Signal</keyword>
<dbReference type="GeneID" id="300931581"/>
<evidence type="ECO:0000256" key="1">
    <source>
        <dbReference type="SAM" id="SignalP"/>
    </source>
</evidence>
<proteinExistence type="predicted"/>
<dbReference type="InterPro" id="IPR011990">
    <property type="entry name" value="TPR-like_helical_dom_sf"/>
</dbReference>
<name>A0A1H0UXM7_9GAMM</name>
<feature type="chain" id="PRO_5011719192" description="Outer membrane assembly lipoprotein YfiO" evidence="1">
    <location>
        <begin position="23"/>
        <end position="720"/>
    </location>
</feature>
<dbReference type="Proteomes" id="UP000199460">
    <property type="component" value="Unassembled WGS sequence"/>
</dbReference>